<dbReference type="InterPro" id="IPR000644">
    <property type="entry name" value="CBS_dom"/>
</dbReference>
<protein>
    <submittedName>
        <fullName evidence="4">CBS domain</fullName>
    </submittedName>
</protein>
<dbReference type="EMBL" id="CP011267">
    <property type="protein sequence ID" value="AKG92002.1"/>
    <property type="molecule type" value="Genomic_DNA"/>
</dbReference>
<dbReference type="InParanoid" id="A0A0F7IEL1"/>
<dbReference type="PANTHER" id="PTHR43080">
    <property type="entry name" value="CBS DOMAIN-CONTAINING PROTEIN CBSX3, MITOCHONDRIAL"/>
    <property type="match status" value="1"/>
</dbReference>
<feature type="domain" description="CBS" evidence="3">
    <location>
        <begin position="158"/>
        <end position="215"/>
    </location>
</feature>
<organism evidence="4 5">
    <name type="scientific">Geoglobus ahangari</name>
    <dbReference type="NCBI Taxonomy" id="113653"/>
    <lineage>
        <taxon>Archaea</taxon>
        <taxon>Methanobacteriati</taxon>
        <taxon>Methanobacteriota</taxon>
        <taxon>Archaeoglobi</taxon>
        <taxon>Archaeoglobales</taxon>
        <taxon>Archaeoglobaceae</taxon>
        <taxon>Geoglobus</taxon>
    </lineage>
</organism>
<keyword evidence="1 2" id="KW-0129">CBS domain</keyword>
<dbReference type="PANTHER" id="PTHR43080:SF2">
    <property type="entry name" value="CBS DOMAIN-CONTAINING PROTEIN"/>
    <property type="match status" value="1"/>
</dbReference>
<name>A0A0F7IEL1_9EURY</name>
<dbReference type="Proteomes" id="UP000034723">
    <property type="component" value="Chromosome"/>
</dbReference>
<dbReference type="PROSITE" id="PS51371">
    <property type="entry name" value="CBS"/>
    <property type="match status" value="4"/>
</dbReference>
<gene>
    <name evidence="4" type="ORF">GAH_00659</name>
</gene>
<dbReference type="STRING" id="113653.GAH_00659"/>
<evidence type="ECO:0000256" key="1">
    <source>
        <dbReference type="ARBA" id="ARBA00023122"/>
    </source>
</evidence>
<dbReference type="Gene3D" id="3.10.580.10">
    <property type="entry name" value="CBS-domain"/>
    <property type="match status" value="2"/>
</dbReference>
<feature type="domain" description="CBS" evidence="3">
    <location>
        <begin position="94"/>
        <end position="152"/>
    </location>
</feature>
<keyword evidence="5" id="KW-1185">Reference proteome</keyword>
<evidence type="ECO:0000313" key="5">
    <source>
        <dbReference type="Proteomes" id="UP000034723"/>
    </source>
</evidence>
<dbReference type="InterPro" id="IPR051257">
    <property type="entry name" value="Diverse_CBS-Domain"/>
</dbReference>
<dbReference type="InterPro" id="IPR046342">
    <property type="entry name" value="CBS_dom_sf"/>
</dbReference>
<dbReference type="HOGENOM" id="CLU_076812_0_0_2"/>
<dbReference type="CDD" id="cd17779">
    <property type="entry name" value="CBS_archAMPK_gamma-repeat1"/>
    <property type="match status" value="1"/>
</dbReference>
<proteinExistence type="predicted"/>
<feature type="domain" description="CBS" evidence="3">
    <location>
        <begin position="14"/>
        <end position="73"/>
    </location>
</feature>
<evidence type="ECO:0000313" key="4">
    <source>
        <dbReference type="EMBL" id="AKG92002.1"/>
    </source>
</evidence>
<reference evidence="4 5" key="1">
    <citation type="submission" date="2015-04" db="EMBL/GenBank/DDBJ databases">
        <title>The complete genome sequence of the hyperthermophilic, obligate iron-reducing archaeon Geoglobus ahangari strain 234T.</title>
        <authorList>
            <person name="Manzella M.P."/>
            <person name="Holmes D.E."/>
            <person name="Rocheleau J.M."/>
            <person name="Chung A."/>
            <person name="Reguera G."/>
            <person name="Kashefi K."/>
        </authorList>
    </citation>
    <scope>NUCLEOTIDE SEQUENCE [LARGE SCALE GENOMIC DNA]</scope>
    <source>
        <strain evidence="4 5">234</strain>
    </source>
</reference>
<dbReference type="GeneID" id="24803239"/>
<evidence type="ECO:0000259" key="3">
    <source>
        <dbReference type="PROSITE" id="PS51371"/>
    </source>
</evidence>
<evidence type="ECO:0000256" key="2">
    <source>
        <dbReference type="PROSITE-ProRule" id="PRU00703"/>
    </source>
</evidence>
<dbReference type="Pfam" id="PF00571">
    <property type="entry name" value="CBS"/>
    <property type="match status" value="4"/>
</dbReference>
<accession>A0A0F7IEL1</accession>
<dbReference type="RefSeq" id="WP_245604081.1">
    <property type="nucleotide sequence ID" value="NZ_CP011267.1"/>
</dbReference>
<dbReference type="SUPFAM" id="SSF54631">
    <property type="entry name" value="CBS-domain pair"/>
    <property type="match status" value="3"/>
</dbReference>
<sequence length="292" mass="32616">MVKNSRFGSVMDLASTNVITIPPTSTIMTSMKTMVKYSFRRVPIADAGTKRLEGIVTSMDILDFLGGGDRHRLVKDKYMGNLIAAVNEEVREIMEKNVMSVHYSSSWEDALELMLQHNVGGAPIVDDEDSIVGIITERDIMVFLASRARYDGRVKDFMTRGVITAEPETSIEDAIKLMVSKRFRRLPVVKDGILLGLLTSSTLVHYFSGEAFKKLITGNAEDVLSQPITTILNNEKVLKYREPLVVHPEDSVTDVVRKMIEKNQAAALVVKDTLEGIITERDLMKFLCTVKC</sequence>
<dbReference type="FunCoup" id="A0A0F7IEL1">
    <property type="interactions" value="17"/>
</dbReference>
<dbReference type="SMART" id="SM00116">
    <property type="entry name" value="CBS"/>
    <property type="match status" value="4"/>
</dbReference>
<dbReference type="KEGG" id="gah:GAH_00659"/>
<dbReference type="PATRIC" id="fig|113653.22.peg.659"/>
<dbReference type="AlphaFoldDB" id="A0A0F7IEL1"/>
<feature type="domain" description="CBS" evidence="3">
    <location>
        <begin position="237"/>
        <end position="292"/>
    </location>
</feature>